<dbReference type="AlphaFoldDB" id="A0A4Y2DAR0"/>
<dbReference type="EMBL" id="BGPR01000333">
    <property type="protein sequence ID" value="GBM13761.1"/>
    <property type="molecule type" value="Genomic_DNA"/>
</dbReference>
<dbReference type="Proteomes" id="UP000499080">
    <property type="component" value="Unassembled WGS sequence"/>
</dbReference>
<name>A0A4Y2DAR0_ARAVE</name>
<organism evidence="1 2">
    <name type="scientific">Araneus ventricosus</name>
    <name type="common">Orbweaver spider</name>
    <name type="synonym">Epeira ventricosa</name>
    <dbReference type="NCBI Taxonomy" id="182803"/>
    <lineage>
        <taxon>Eukaryota</taxon>
        <taxon>Metazoa</taxon>
        <taxon>Ecdysozoa</taxon>
        <taxon>Arthropoda</taxon>
        <taxon>Chelicerata</taxon>
        <taxon>Arachnida</taxon>
        <taxon>Araneae</taxon>
        <taxon>Araneomorphae</taxon>
        <taxon>Entelegynae</taxon>
        <taxon>Araneoidea</taxon>
        <taxon>Araneidae</taxon>
        <taxon>Araneus</taxon>
    </lineage>
</organism>
<sequence length="84" mass="9555">MFNNCRGAWSVYRPDAIVLGVMSLLDGEELLISEKESLPALTCSPSKKFSASLESHEFVFFNENMNFLELLRLQSKLCFCHSPH</sequence>
<reference evidence="1 2" key="1">
    <citation type="journal article" date="2019" name="Sci. Rep.">
        <title>Orb-weaving spider Araneus ventricosus genome elucidates the spidroin gene catalogue.</title>
        <authorList>
            <person name="Kono N."/>
            <person name="Nakamura H."/>
            <person name="Ohtoshi R."/>
            <person name="Moran D.A.P."/>
            <person name="Shinohara A."/>
            <person name="Yoshida Y."/>
            <person name="Fujiwara M."/>
            <person name="Mori M."/>
            <person name="Tomita M."/>
            <person name="Arakawa K."/>
        </authorList>
    </citation>
    <scope>NUCLEOTIDE SEQUENCE [LARGE SCALE GENOMIC DNA]</scope>
</reference>
<accession>A0A4Y2DAR0</accession>
<evidence type="ECO:0000313" key="1">
    <source>
        <dbReference type="EMBL" id="GBM13761.1"/>
    </source>
</evidence>
<gene>
    <name evidence="1" type="ORF">AVEN_90023_1</name>
</gene>
<evidence type="ECO:0000313" key="2">
    <source>
        <dbReference type="Proteomes" id="UP000499080"/>
    </source>
</evidence>
<comment type="caution">
    <text evidence="1">The sequence shown here is derived from an EMBL/GenBank/DDBJ whole genome shotgun (WGS) entry which is preliminary data.</text>
</comment>
<proteinExistence type="predicted"/>
<keyword evidence="2" id="KW-1185">Reference proteome</keyword>
<protein>
    <submittedName>
        <fullName evidence="1">Uncharacterized protein</fullName>
    </submittedName>
</protein>